<dbReference type="Pfam" id="PF07690">
    <property type="entry name" value="MFS_1"/>
    <property type="match status" value="2"/>
</dbReference>
<evidence type="ECO:0000256" key="6">
    <source>
        <dbReference type="ARBA" id="ARBA00023136"/>
    </source>
</evidence>
<feature type="transmembrane region" description="Helical" evidence="8">
    <location>
        <begin position="110"/>
        <end position="131"/>
    </location>
</feature>
<comment type="caution">
    <text evidence="10">The sequence shown here is derived from an EMBL/GenBank/DDBJ whole genome shotgun (WGS) entry which is preliminary data.</text>
</comment>
<feature type="transmembrane region" description="Helical" evidence="8">
    <location>
        <begin position="326"/>
        <end position="349"/>
    </location>
</feature>
<gene>
    <name evidence="10" type="ORF">GCM10011358_10610</name>
</gene>
<dbReference type="InterPro" id="IPR011701">
    <property type="entry name" value="MFS"/>
</dbReference>
<feature type="transmembrane region" description="Helical" evidence="8">
    <location>
        <begin position="21"/>
        <end position="43"/>
    </location>
</feature>
<feature type="transmembrane region" description="Helical" evidence="8">
    <location>
        <begin position="256"/>
        <end position="276"/>
    </location>
</feature>
<accession>A0ABQ1QIJ6</accession>
<keyword evidence="5" id="KW-0534">Nitrate assimilation</keyword>
<feature type="transmembrane region" description="Helical" evidence="8">
    <location>
        <begin position="361"/>
        <end position="387"/>
    </location>
</feature>
<feature type="transmembrane region" description="Helical" evidence="8">
    <location>
        <begin position="86"/>
        <end position="104"/>
    </location>
</feature>
<evidence type="ECO:0000256" key="7">
    <source>
        <dbReference type="SAM" id="MobiDB-lite"/>
    </source>
</evidence>
<evidence type="ECO:0000313" key="11">
    <source>
        <dbReference type="Proteomes" id="UP000617355"/>
    </source>
</evidence>
<dbReference type="SUPFAM" id="SSF103473">
    <property type="entry name" value="MFS general substrate transporter"/>
    <property type="match status" value="1"/>
</dbReference>
<keyword evidence="3 8" id="KW-0812">Transmembrane</keyword>
<feature type="domain" description="Major facilitator superfamily (MFS) profile" evidence="9">
    <location>
        <begin position="17"/>
        <end position="419"/>
    </location>
</feature>
<keyword evidence="6 8" id="KW-0472">Membrane</keyword>
<dbReference type="PROSITE" id="PS50850">
    <property type="entry name" value="MFS"/>
    <property type="match status" value="1"/>
</dbReference>
<feature type="region of interest" description="Disordered" evidence="7">
    <location>
        <begin position="426"/>
        <end position="449"/>
    </location>
</feature>
<dbReference type="InterPro" id="IPR020846">
    <property type="entry name" value="MFS_dom"/>
</dbReference>
<feature type="transmembrane region" description="Helical" evidence="8">
    <location>
        <begin position="55"/>
        <end position="74"/>
    </location>
</feature>
<dbReference type="Gene3D" id="1.20.1250.20">
    <property type="entry name" value="MFS general substrate transporter like domains"/>
    <property type="match status" value="2"/>
</dbReference>
<keyword evidence="4 8" id="KW-1133">Transmembrane helix</keyword>
<organism evidence="10 11">
    <name type="scientific">Sinisalibacter lacisalsi</name>
    <dbReference type="NCBI Taxonomy" id="1526570"/>
    <lineage>
        <taxon>Bacteria</taxon>
        <taxon>Pseudomonadati</taxon>
        <taxon>Pseudomonadota</taxon>
        <taxon>Alphaproteobacteria</taxon>
        <taxon>Rhodobacterales</taxon>
        <taxon>Roseobacteraceae</taxon>
        <taxon>Sinisalibacter</taxon>
    </lineage>
</organism>
<evidence type="ECO:0000256" key="4">
    <source>
        <dbReference type="ARBA" id="ARBA00022989"/>
    </source>
</evidence>
<evidence type="ECO:0000256" key="8">
    <source>
        <dbReference type="SAM" id="Phobius"/>
    </source>
</evidence>
<feature type="transmembrane region" description="Helical" evidence="8">
    <location>
        <begin position="223"/>
        <end position="244"/>
    </location>
</feature>
<comment type="similarity">
    <text evidence="2">Belongs to the major facilitator superfamily. Nitrate/nitrite porter (TC 2.A.1.8) family.</text>
</comment>
<evidence type="ECO:0000256" key="3">
    <source>
        <dbReference type="ARBA" id="ARBA00022692"/>
    </source>
</evidence>
<evidence type="ECO:0000256" key="5">
    <source>
        <dbReference type="ARBA" id="ARBA00023063"/>
    </source>
</evidence>
<feature type="transmembrane region" description="Helical" evidence="8">
    <location>
        <begin position="143"/>
        <end position="168"/>
    </location>
</feature>
<dbReference type="EMBL" id="BMGI01000001">
    <property type="protein sequence ID" value="GGD28339.1"/>
    <property type="molecule type" value="Genomic_DNA"/>
</dbReference>
<keyword evidence="11" id="KW-1185">Reference proteome</keyword>
<reference evidence="11" key="1">
    <citation type="journal article" date="2019" name="Int. J. Syst. Evol. Microbiol.">
        <title>The Global Catalogue of Microorganisms (GCM) 10K type strain sequencing project: providing services to taxonomists for standard genome sequencing and annotation.</title>
        <authorList>
            <consortium name="The Broad Institute Genomics Platform"/>
            <consortium name="The Broad Institute Genome Sequencing Center for Infectious Disease"/>
            <person name="Wu L."/>
            <person name="Ma J."/>
        </authorList>
    </citation>
    <scope>NUCLEOTIDE SEQUENCE [LARGE SCALE GENOMIC DNA]</scope>
    <source>
        <strain evidence="11">CGMCC 1.12922</strain>
    </source>
</reference>
<feature type="transmembrane region" description="Helical" evidence="8">
    <location>
        <begin position="288"/>
        <end position="306"/>
    </location>
</feature>
<dbReference type="Proteomes" id="UP000617355">
    <property type="component" value="Unassembled WGS sequence"/>
</dbReference>
<protein>
    <submittedName>
        <fullName evidence="10">MFS transporter</fullName>
    </submittedName>
</protein>
<dbReference type="InterPro" id="IPR044772">
    <property type="entry name" value="NO3_transporter"/>
</dbReference>
<feature type="transmembrane region" description="Helical" evidence="8">
    <location>
        <begin position="174"/>
        <end position="192"/>
    </location>
</feature>
<dbReference type="PANTHER" id="PTHR23515">
    <property type="entry name" value="HIGH-AFFINITY NITRATE TRANSPORTER 2.3"/>
    <property type="match status" value="1"/>
</dbReference>
<dbReference type="InterPro" id="IPR036259">
    <property type="entry name" value="MFS_trans_sf"/>
</dbReference>
<evidence type="ECO:0000256" key="2">
    <source>
        <dbReference type="ARBA" id="ARBA00008432"/>
    </source>
</evidence>
<evidence type="ECO:0000256" key="1">
    <source>
        <dbReference type="ARBA" id="ARBA00004141"/>
    </source>
</evidence>
<dbReference type="CDD" id="cd17341">
    <property type="entry name" value="MFS_NRT2_like"/>
    <property type="match status" value="1"/>
</dbReference>
<evidence type="ECO:0000259" key="9">
    <source>
        <dbReference type="PROSITE" id="PS50850"/>
    </source>
</evidence>
<feature type="transmembrane region" description="Helical" evidence="8">
    <location>
        <begin position="393"/>
        <end position="415"/>
    </location>
</feature>
<comment type="subcellular location">
    <subcellularLocation>
        <location evidence="1">Membrane</location>
        <topology evidence="1">Multi-pass membrane protein</topology>
    </subcellularLocation>
</comment>
<name>A0ABQ1QIJ6_9RHOB</name>
<proteinExistence type="inferred from homology"/>
<sequence length="449" mass="48904">MEGRLMHILEGVSRTDQYRALGLSTFAFTVCFAVWTIFSIIGVQIKQDLGLSDTQFGLLVATPILTGSISRIFLGIWTEQVGGRALFPIQMLVTSVAVWLLTWVTTYEMFLVAALGLGLAGGSFIIGVAYTSRWFEKERQGTALGIFGMGNVGAAVTNFGAPFLVVALGWEGTARVYAVVLAITAVLFYVLSKTDPAHAARKLSGAGPVSTGQQLEPLRKLQVWRFATYYFFVFGGFVALASFLPRYYTGAYGLELTTAGVFAGLYSMPGSIFRALGGWMSDKWGARFVMYLTFIVSLVVLFILSYPQTSYTVQGIETPIEFNFGLTVGMFVGLTVVLGFVMSLGKAAVYKHIPVYYPNHVGSVGGLVGMIGGLGGFVLPIVFGMLLDVTGVWTAPFMLLFVVVLVMTIWMHVAIRRMERRKHPQLAGERDLSDLPDEPYGTAPAHRAD</sequence>
<evidence type="ECO:0000313" key="10">
    <source>
        <dbReference type="EMBL" id="GGD28339.1"/>
    </source>
</evidence>